<organism evidence="4 5">
    <name type="scientific">Gnomoniopsis smithogilvyi</name>
    <dbReference type="NCBI Taxonomy" id="1191159"/>
    <lineage>
        <taxon>Eukaryota</taxon>
        <taxon>Fungi</taxon>
        <taxon>Dikarya</taxon>
        <taxon>Ascomycota</taxon>
        <taxon>Pezizomycotina</taxon>
        <taxon>Sordariomycetes</taxon>
        <taxon>Sordariomycetidae</taxon>
        <taxon>Diaporthales</taxon>
        <taxon>Gnomoniaceae</taxon>
        <taxon>Gnomoniopsis</taxon>
    </lineage>
</organism>
<evidence type="ECO:0000313" key="5">
    <source>
        <dbReference type="Proteomes" id="UP001140453"/>
    </source>
</evidence>
<feature type="compositionally biased region" description="Low complexity" evidence="3">
    <location>
        <begin position="578"/>
        <end position="587"/>
    </location>
</feature>
<feature type="region of interest" description="Disordered" evidence="3">
    <location>
        <begin position="803"/>
        <end position="826"/>
    </location>
</feature>
<feature type="region of interest" description="Disordered" evidence="3">
    <location>
        <begin position="431"/>
        <end position="606"/>
    </location>
</feature>
<feature type="compositionally biased region" description="Basic and acidic residues" evidence="3">
    <location>
        <begin position="451"/>
        <end position="462"/>
    </location>
</feature>
<dbReference type="PROSITE" id="PS51419">
    <property type="entry name" value="RAB"/>
    <property type="match status" value="1"/>
</dbReference>
<dbReference type="Proteomes" id="UP001140453">
    <property type="component" value="Unassembled WGS sequence"/>
</dbReference>
<evidence type="ECO:0000313" key="4">
    <source>
        <dbReference type="EMBL" id="KAJ4397722.1"/>
    </source>
</evidence>
<feature type="compositionally biased region" description="Low complexity" evidence="3">
    <location>
        <begin position="534"/>
        <end position="552"/>
    </location>
</feature>
<dbReference type="SMART" id="SM00174">
    <property type="entry name" value="RHO"/>
    <property type="match status" value="1"/>
</dbReference>
<gene>
    <name evidence="4" type="primary">RHO1</name>
    <name evidence="4" type="ORF">N0V93_001957</name>
</gene>
<feature type="compositionally biased region" description="Gly residues" evidence="3">
    <location>
        <begin position="813"/>
        <end position="823"/>
    </location>
</feature>
<feature type="compositionally biased region" description="Low complexity" evidence="3">
    <location>
        <begin position="503"/>
        <end position="518"/>
    </location>
</feature>
<dbReference type="Gene3D" id="3.40.50.300">
    <property type="entry name" value="P-loop containing nucleotide triphosphate hydrolases"/>
    <property type="match status" value="1"/>
</dbReference>
<dbReference type="GO" id="GO:0007264">
    <property type="term" value="P:small GTPase-mediated signal transduction"/>
    <property type="evidence" value="ECO:0007669"/>
    <property type="project" value="InterPro"/>
</dbReference>
<feature type="region of interest" description="Disordered" evidence="3">
    <location>
        <begin position="256"/>
        <end position="276"/>
    </location>
</feature>
<evidence type="ECO:0000256" key="2">
    <source>
        <dbReference type="ARBA" id="ARBA00023134"/>
    </source>
</evidence>
<dbReference type="EMBL" id="JAPEVB010000001">
    <property type="protein sequence ID" value="KAJ4397722.1"/>
    <property type="molecule type" value="Genomic_DNA"/>
</dbReference>
<reference evidence="4" key="1">
    <citation type="submission" date="2022-10" db="EMBL/GenBank/DDBJ databases">
        <title>Tapping the CABI collections for fungal endophytes: first genome assemblies for Collariella, Neodidymelliopsis, Ascochyta clinopodiicola, Didymella pomorum, Didymosphaeria variabile, Neocosmospora piperis and Neocucurbitaria cava.</title>
        <authorList>
            <person name="Hill R."/>
        </authorList>
    </citation>
    <scope>NUCLEOTIDE SEQUENCE</scope>
    <source>
        <strain evidence="4">IMI 355082</strain>
    </source>
</reference>
<proteinExistence type="predicted"/>
<dbReference type="AlphaFoldDB" id="A0A9W8Z6X4"/>
<keyword evidence="1" id="KW-0547">Nucleotide-binding</keyword>
<dbReference type="GO" id="GO:0005525">
    <property type="term" value="F:GTP binding"/>
    <property type="evidence" value="ECO:0007669"/>
    <property type="project" value="UniProtKB-KW"/>
</dbReference>
<dbReference type="InterPro" id="IPR001806">
    <property type="entry name" value="Small_GTPase"/>
</dbReference>
<dbReference type="GO" id="GO:0003924">
    <property type="term" value="F:GTPase activity"/>
    <property type="evidence" value="ECO:0007669"/>
    <property type="project" value="InterPro"/>
</dbReference>
<dbReference type="InterPro" id="IPR003578">
    <property type="entry name" value="Small_GTPase_Rho"/>
</dbReference>
<dbReference type="PRINTS" id="PR00449">
    <property type="entry name" value="RASTRNSFRMNG"/>
</dbReference>
<dbReference type="InterPro" id="IPR027417">
    <property type="entry name" value="P-loop_NTPase"/>
</dbReference>
<feature type="compositionally biased region" description="Polar residues" evidence="3">
    <location>
        <begin position="591"/>
        <end position="606"/>
    </location>
</feature>
<protein>
    <submittedName>
        <fullName evidence="4">GTP-binding protein Rho1</fullName>
    </submittedName>
</protein>
<keyword evidence="5" id="KW-1185">Reference proteome</keyword>
<dbReference type="Pfam" id="PF00071">
    <property type="entry name" value="Ras"/>
    <property type="match status" value="1"/>
</dbReference>
<feature type="compositionally biased region" description="Polar residues" evidence="3">
    <location>
        <begin position="553"/>
        <end position="567"/>
    </location>
</feature>
<evidence type="ECO:0000256" key="1">
    <source>
        <dbReference type="ARBA" id="ARBA00022741"/>
    </source>
</evidence>
<dbReference type="SMART" id="SM00175">
    <property type="entry name" value="RAB"/>
    <property type="match status" value="1"/>
</dbReference>
<keyword evidence="2" id="KW-0342">GTP-binding</keyword>
<accession>A0A9W8Z6X4</accession>
<dbReference type="OrthoDB" id="5221450at2759"/>
<dbReference type="PANTHER" id="PTHR24072">
    <property type="entry name" value="RHO FAMILY GTPASE"/>
    <property type="match status" value="1"/>
</dbReference>
<sequence>METNINIRPESTVGSACQALISTVHQVSTDVTNFVRRCRSSRTDLTPVTRELSELQLVLQLLNDFEEQRDAIPDELQAHLRPIIANCIGLVCKVHDVLRRQEVAGWTVEARDEVGELSKSLGVHRGVIGVVADLISILVARGGVGLLNWSGDEHAQITALLEELQALGSSLVISYSNANLAREHFALQVHLGQIANYTETLARTDLWQDALRALDEADKKAGLDQQTSDMRSSIALPAPLGRGHSADGNAAAAGMRENGLENPLPSGPSDTYDSSRRPSMLFTSKRVPVTKPPAEIDSAGPSGTGFIVMEGFINSAQGDAATTSPAPYHNAVQQTSSPHLHIPGSDLGAARRSDEIRTSDELSVSRLNKQRLQPIPSAIQDSTSGFQVRIPDEKELAVGDVVSDEALAFAQVPIHVLDRLSVNLVGQVYGSSPTNAEDESSGDKSQYIGRTSRDQDGWDRNEAVSISTRDTGGRREGHPESSQISCQIDVMKTPTPATPPNTHPNSNSQPASQSQMPSEYNQQQQLPPASHPLSQIPSTSASQIASQATDTSIATASPRRSFSSPQLSPHLRPPSKNGSSASASHSGLRLMTSSSTIKTTNTQSYMSQKPLPRAPLVYIPDYPGPFIKKKVVVVGNFSCGKTCLITRMARGQYPRSKADELRITETVQLSVDETPIQLCLWDIRGIDYDPSWLHGAHAALVCFSVNIGSTDSKGKHLGRWVAEVNRNCPGAAILLVGLKADIRFHAKSVEKLARKGKALVTPEQGEQFRENIGATRYLECSARTGEGVQDVLAETARVAMQVGASGARHGRKSSGGGGGGGSGMRPLSRIGKFFGFAMGGE</sequence>
<dbReference type="PROSITE" id="PS51420">
    <property type="entry name" value="RHO"/>
    <property type="match status" value="1"/>
</dbReference>
<comment type="caution">
    <text evidence="4">The sequence shown here is derived from an EMBL/GenBank/DDBJ whole genome shotgun (WGS) entry which is preliminary data.</text>
</comment>
<name>A0A9W8Z6X4_9PEZI</name>
<dbReference type="SUPFAM" id="SSF52540">
    <property type="entry name" value="P-loop containing nucleoside triphosphate hydrolases"/>
    <property type="match status" value="1"/>
</dbReference>
<evidence type="ECO:0000256" key="3">
    <source>
        <dbReference type="SAM" id="MobiDB-lite"/>
    </source>
</evidence>